<proteinExistence type="predicted"/>
<accession>A0A059G521</accession>
<feature type="signal peptide" evidence="2">
    <location>
        <begin position="1"/>
        <end position="21"/>
    </location>
</feature>
<evidence type="ECO:0000256" key="1">
    <source>
        <dbReference type="PROSITE-ProRule" id="PRU00339"/>
    </source>
</evidence>
<evidence type="ECO:0000313" key="4">
    <source>
        <dbReference type="Proteomes" id="UP000024942"/>
    </source>
</evidence>
<reference evidence="3 4" key="1">
    <citation type="journal article" date="2014" name="Antonie Van Leeuwenhoek">
        <title>Hyphomonas beringensis sp. nov. and Hyphomonas chukchiensis sp. nov., isolated from surface seawater of the Bering Sea and Chukchi Sea.</title>
        <authorList>
            <person name="Li C."/>
            <person name="Lai Q."/>
            <person name="Li G."/>
            <person name="Dong C."/>
            <person name="Wang J."/>
            <person name="Liao Y."/>
            <person name="Shao Z."/>
        </authorList>
    </citation>
    <scope>NUCLEOTIDE SEQUENCE [LARGE SCALE GENOMIC DNA]</scope>
    <source>
        <strain evidence="3 4">SCH89</strain>
    </source>
</reference>
<dbReference type="Gene3D" id="1.25.40.10">
    <property type="entry name" value="Tetratricopeptide repeat domain"/>
    <property type="match status" value="1"/>
</dbReference>
<dbReference type="Proteomes" id="UP000024942">
    <property type="component" value="Unassembled WGS sequence"/>
</dbReference>
<dbReference type="SUPFAM" id="SSF48452">
    <property type="entry name" value="TPR-like"/>
    <property type="match status" value="2"/>
</dbReference>
<dbReference type="OrthoDB" id="9777400at2"/>
<comment type="caution">
    <text evidence="3">The sequence shown here is derived from an EMBL/GenBank/DDBJ whole genome shotgun (WGS) entry which is preliminary data.</text>
</comment>
<dbReference type="InterPro" id="IPR019734">
    <property type="entry name" value="TPR_rpt"/>
</dbReference>
<dbReference type="PROSITE" id="PS50005">
    <property type="entry name" value="TPR"/>
    <property type="match status" value="1"/>
</dbReference>
<dbReference type="EMBL" id="ARYL01000020">
    <property type="protein sequence ID" value="KDA01881.1"/>
    <property type="molecule type" value="Genomic_DNA"/>
</dbReference>
<name>A0A059G521_9PROT</name>
<organism evidence="3 4">
    <name type="scientific">Hyphomonas oceanitis SCH89</name>
    <dbReference type="NCBI Taxonomy" id="1280953"/>
    <lineage>
        <taxon>Bacteria</taxon>
        <taxon>Pseudomonadati</taxon>
        <taxon>Pseudomonadota</taxon>
        <taxon>Alphaproteobacteria</taxon>
        <taxon>Hyphomonadales</taxon>
        <taxon>Hyphomonadaceae</taxon>
        <taxon>Hyphomonas</taxon>
    </lineage>
</organism>
<evidence type="ECO:0008006" key="5">
    <source>
        <dbReference type="Google" id="ProtNLM"/>
    </source>
</evidence>
<dbReference type="STRING" id="1280953.HOC_13229"/>
<feature type="repeat" description="TPR" evidence="1">
    <location>
        <begin position="203"/>
        <end position="236"/>
    </location>
</feature>
<feature type="chain" id="PRO_5001573608" description="TPR domain-containing protein" evidence="2">
    <location>
        <begin position="22"/>
        <end position="398"/>
    </location>
</feature>
<keyword evidence="2" id="KW-0732">Signal</keyword>
<evidence type="ECO:0000313" key="3">
    <source>
        <dbReference type="EMBL" id="KDA01881.1"/>
    </source>
</evidence>
<protein>
    <recommendedName>
        <fullName evidence="5">TPR domain-containing protein</fullName>
    </recommendedName>
</protein>
<dbReference type="AlphaFoldDB" id="A0A059G521"/>
<dbReference type="PATRIC" id="fig|1280953.3.peg.2662"/>
<keyword evidence="4" id="KW-1185">Reference proteome</keyword>
<sequence>MNRFSTSCAGLGLGLFLAVLASPMAAGNPGPLGPKAMHYPPAVQAAALQTGTRRLNAGEATQAARLFINSGRERGDARLVQIGLDTLAPFLDTQADAQVQVLAAIGRQYLHDFDGALTLLDSAAHLQPANPGLLLTRANILVVQGRFGNARTDCRGLARSGAFDLALICAATTEMLSPGAPAAYDRLAGYMALKPIMEPPMRGYAYSVLGEIAWYTDQPETAERQFTRAIAADPDNIRSAALMADFRLRQGDPARALHALEGKPPTDAILVRRAIACKQLEKPTCLLKARRQLRAHLAAERKLGSFAHAREEARFLLDVEERPDEALERARLNWTLQKEFEDADVLLRAARQADDNTAAAIVTTWLSDNNLSIPALGAQAAPAAATRFVSMPRTGSQP</sequence>
<dbReference type="RefSeq" id="WP_156950487.1">
    <property type="nucleotide sequence ID" value="NZ_ARYL01000020.1"/>
</dbReference>
<dbReference type="eggNOG" id="COG0457">
    <property type="taxonomic scope" value="Bacteria"/>
</dbReference>
<dbReference type="InterPro" id="IPR011990">
    <property type="entry name" value="TPR-like_helical_dom_sf"/>
</dbReference>
<keyword evidence="1" id="KW-0802">TPR repeat</keyword>
<evidence type="ECO:0000256" key="2">
    <source>
        <dbReference type="SAM" id="SignalP"/>
    </source>
</evidence>
<gene>
    <name evidence="3" type="ORF">HOC_13229</name>
</gene>